<feature type="transmembrane region" description="Helical" evidence="1">
    <location>
        <begin position="12"/>
        <end position="32"/>
    </location>
</feature>
<keyword evidence="1" id="KW-0472">Membrane</keyword>
<accession>A0AAV5JFH4</accession>
<proteinExistence type="predicted"/>
<evidence type="ECO:0000313" key="3">
    <source>
        <dbReference type="Proteomes" id="UP001054252"/>
    </source>
</evidence>
<name>A0AAV5JFH4_9ROSI</name>
<gene>
    <name evidence="2" type="ORF">SLEP1_g23464</name>
</gene>
<comment type="caution">
    <text evidence="2">The sequence shown here is derived from an EMBL/GenBank/DDBJ whole genome shotgun (WGS) entry which is preliminary data.</text>
</comment>
<evidence type="ECO:0000313" key="2">
    <source>
        <dbReference type="EMBL" id="GKV12297.1"/>
    </source>
</evidence>
<sequence length="35" mass="4076">MSEEFVSCTLPFSHFSSIFNLLFLFLESEFVISNL</sequence>
<reference evidence="2 3" key="1">
    <citation type="journal article" date="2021" name="Commun. Biol.">
        <title>The genome of Shorea leprosula (Dipterocarpaceae) highlights the ecological relevance of drought in aseasonal tropical rainforests.</title>
        <authorList>
            <person name="Ng K.K.S."/>
            <person name="Kobayashi M.J."/>
            <person name="Fawcett J.A."/>
            <person name="Hatakeyama M."/>
            <person name="Paape T."/>
            <person name="Ng C.H."/>
            <person name="Ang C.C."/>
            <person name="Tnah L.H."/>
            <person name="Lee C.T."/>
            <person name="Nishiyama T."/>
            <person name="Sese J."/>
            <person name="O'Brien M.J."/>
            <person name="Copetti D."/>
            <person name="Mohd Noor M.I."/>
            <person name="Ong R.C."/>
            <person name="Putra M."/>
            <person name="Sireger I.Z."/>
            <person name="Indrioko S."/>
            <person name="Kosugi Y."/>
            <person name="Izuno A."/>
            <person name="Isagi Y."/>
            <person name="Lee S.L."/>
            <person name="Shimizu K.K."/>
        </authorList>
    </citation>
    <scope>NUCLEOTIDE SEQUENCE [LARGE SCALE GENOMIC DNA]</scope>
    <source>
        <strain evidence="2">214</strain>
    </source>
</reference>
<dbReference type="EMBL" id="BPVZ01000036">
    <property type="protein sequence ID" value="GKV12297.1"/>
    <property type="molecule type" value="Genomic_DNA"/>
</dbReference>
<keyword evidence="3" id="KW-1185">Reference proteome</keyword>
<dbReference type="Proteomes" id="UP001054252">
    <property type="component" value="Unassembled WGS sequence"/>
</dbReference>
<evidence type="ECO:0000256" key="1">
    <source>
        <dbReference type="SAM" id="Phobius"/>
    </source>
</evidence>
<protein>
    <submittedName>
        <fullName evidence="2">Uncharacterized protein</fullName>
    </submittedName>
</protein>
<keyword evidence="1" id="KW-1133">Transmembrane helix</keyword>
<keyword evidence="1" id="KW-0812">Transmembrane</keyword>
<dbReference type="AlphaFoldDB" id="A0AAV5JFH4"/>
<organism evidence="2 3">
    <name type="scientific">Rubroshorea leprosula</name>
    <dbReference type="NCBI Taxonomy" id="152421"/>
    <lineage>
        <taxon>Eukaryota</taxon>
        <taxon>Viridiplantae</taxon>
        <taxon>Streptophyta</taxon>
        <taxon>Embryophyta</taxon>
        <taxon>Tracheophyta</taxon>
        <taxon>Spermatophyta</taxon>
        <taxon>Magnoliopsida</taxon>
        <taxon>eudicotyledons</taxon>
        <taxon>Gunneridae</taxon>
        <taxon>Pentapetalae</taxon>
        <taxon>rosids</taxon>
        <taxon>malvids</taxon>
        <taxon>Malvales</taxon>
        <taxon>Dipterocarpaceae</taxon>
        <taxon>Rubroshorea</taxon>
    </lineage>
</organism>